<reference evidence="4 5" key="1">
    <citation type="submission" date="2015-03" db="EMBL/GenBank/DDBJ databases">
        <title>RNA-seq based gene annotation and comparative genomics of four Zymoseptoria species reveal species-specific pathogenicity related genes and transposable element activity.</title>
        <authorList>
            <person name="Grandaubert J."/>
            <person name="Bhattacharyya A."/>
            <person name="Stukenbrock E.H."/>
        </authorList>
    </citation>
    <scope>NUCLEOTIDE SEQUENCE [LARGE SCALE GENOMIC DNA]</scope>
    <source>
        <strain evidence="4 5">Zb18110</strain>
    </source>
</reference>
<feature type="signal peptide" evidence="2">
    <location>
        <begin position="1"/>
        <end position="18"/>
    </location>
</feature>
<accession>A0A0F4GST8</accession>
<feature type="domain" description="Serine aminopeptidase S33" evidence="3">
    <location>
        <begin position="47"/>
        <end position="163"/>
    </location>
</feature>
<dbReference type="PANTHER" id="PTHR22946:SF9">
    <property type="entry name" value="POLYKETIDE TRANSFERASE AF380"/>
    <property type="match status" value="1"/>
</dbReference>
<dbReference type="AlphaFoldDB" id="A0A0F4GST8"/>
<evidence type="ECO:0000256" key="1">
    <source>
        <dbReference type="ARBA" id="ARBA00022801"/>
    </source>
</evidence>
<keyword evidence="1 4" id="KW-0378">Hydrolase</keyword>
<evidence type="ECO:0000256" key="2">
    <source>
        <dbReference type="SAM" id="SignalP"/>
    </source>
</evidence>
<dbReference type="EMBL" id="LAFY01000334">
    <property type="protein sequence ID" value="KJY00103.1"/>
    <property type="molecule type" value="Genomic_DNA"/>
</dbReference>
<dbReference type="Gene3D" id="3.40.50.1820">
    <property type="entry name" value="alpha/beta hydrolase"/>
    <property type="match status" value="1"/>
</dbReference>
<dbReference type="PROSITE" id="PS51257">
    <property type="entry name" value="PROKAR_LIPOPROTEIN"/>
    <property type="match status" value="1"/>
</dbReference>
<dbReference type="InterPro" id="IPR022742">
    <property type="entry name" value="Hydrolase_4"/>
</dbReference>
<keyword evidence="2" id="KW-0732">Signal</keyword>
<dbReference type="InterPro" id="IPR029058">
    <property type="entry name" value="AB_hydrolase_fold"/>
</dbReference>
<proteinExistence type="predicted"/>
<evidence type="ECO:0000313" key="5">
    <source>
        <dbReference type="Proteomes" id="UP000033647"/>
    </source>
</evidence>
<protein>
    <submittedName>
        <fullName evidence="4">Alpha/beta hydrolase like protein</fullName>
    </submittedName>
</protein>
<evidence type="ECO:0000313" key="4">
    <source>
        <dbReference type="EMBL" id="KJY00103.1"/>
    </source>
</evidence>
<dbReference type="Pfam" id="PF12146">
    <property type="entry name" value="Hydrolase_4"/>
    <property type="match status" value="1"/>
</dbReference>
<dbReference type="OrthoDB" id="2498029at2759"/>
<dbReference type="PANTHER" id="PTHR22946">
    <property type="entry name" value="DIENELACTONE HYDROLASE DOMAIN-CONTAINING PROTEIN-RELATED"/>
    <property type="match status" value="1"/>
</dbReference>
<dbReference type="Proteomes" id="UP000033647">
    <property type="component" value="Unassembled WGS sequence"/>
</dbReference>
<dbReference type="GO" id="GO:0016788">
    <property type="term" value="F:hydrolase activity, acting on ester bonds"/>
    <property type="evidence" value="ECO:0007669"/>
    <property type="project" value="UniProtKB-ARBA"/>
</dbReference>
<dbReference type="STRING" id="1047168.A0A0F4GST8"/>
<dbReference type="SUPFAM" id="SSF53474">
    <property type="entry name" value="alpha/beta-Hydrolases"/>
    <property type="match status" value="1"/>
</dbReference>
<name>A0A0F4GST8_9PEZI</name>
<organism evidence="4 5">
    <name type="scientific">Zymoseptoria brevis</name>
    <dbReference type="NCBI Taxonomy" id="1047168"/>
    <lineage>
        <taxon>Eukaryota</taxon>
        <taxon>Fungi</taxon>
        <taxon>Dikarya</taxon>
        <taxon>Ascomycota</taxon>
        <taxon>Pezizomycotina</taxon>
        <taxon>Dothideomycetes</taxon>
        <taxon>Dothideomycetidae</taxon>
        <taxon>Mycosphaerellales</taxon>
        <taxon>Mycosphaerellaceae</taxon>
        <taxon>Zymoseptoria</taxon>
    </lineage>
</organism>
<keyword evidence="5" id="KW-1185">Reference proteome</keyword>
<feature type="chain" id="PRO_5002469164" evidence="2">
    <location>
        <begin position="19"/>
        <end position="313"/>
    </location>
</feature>
<evidence type="ECO:0000259" key="3">
    <source>
        <dbReference type="Pfam" id="PF12146"/>
    </source>
</evidence>
<gene>
    <name evidence="4" type="ORF">TI39_contig342g00012</name>
</gene>
<sequence length="313" mass="33200">MKFFQILTTAVLAACAEARERVTFESSSTQLVGYHYAPVFQRGPVPAIVIAHGLGGLQSSRLQPYAERFAAAGYHAMTFDYRYWGESAGSPRNLIDVKSQQEDYVAAFDAIKMFRGVDADRIVVWGTSLSGGHALELGARDIPGLAAVIVQAPHVNGPATVSALPPLDIPSKIAADVKDSAGAALGQPPYYIALANRAGSLGLLTQAGALEGYQFIQPNAPAPGNVAPARFVSQLPFFIPDATAANSKLPTYFTVGSVDNVTPPEPAIALAKRMNATLQVVPGAGHFDVYPGKFAYERNVAAQVAFLREMVPI</sequence>
<comment type="caution">
    <text evidence="4">The sequence shown here is derived from an EMBL/GenBank/DDBJ whole genome shotgun (WGS) entry which is preliminary data.</text>
</comment>
<dbReference type="InterPro" id="IPR050261">
    <property type="entry name" value="FrsA_esterase"/>
</dbReference>